<keyword evidence="2" id="KW-0472">Membrane</keyword>
<keyword evidence="4" id="KW-1185">Reference proteome</keyword>
<dbReference type="EMBL" id="ADVG01000002">
    <property type="protein sequence ID" value="EFH87250.1"/>
    <property type="molecule type" value="Genomic_DNA"/>
</dbReference>
<keyword evidence="2" id="KW-1133">Transmembrane helix</keyword>
<proteinExistence type="predicted"/>
<feature type="compositionally biased region" description="Gly residues" evidence="1">
    <location>
        <begin position="78"/>
        <end position="97"/>
    </location>
</feature>
<reference evidence="3 4" key="1">
    <citation type="journal article" date="2011" name="Stand. Genomic Sci.">
        <title>Non-contiguous finished genome sequence and contextual data of the filamentous soil bacterium Ktedonobacter racemifer type strain (SOSP1-21).</title>
        <authorList>
            <person name="Chang Y.J."/>
            <person name="Land M."/>
            <person name="Hauser L."/>
            <person name="Chertkov O."/>
            <person name="Del Rio T.G."/>
            <person name="Nolan M."/>
            <person name="Copeland A."/>
            <person name="Tice H."/>
            <person name="Cheng J.F."/>
            <person name="Lucas S."/>
            <person name="Han C."/>
            <person name="Goodwin L."/>
            <person name="Pitluck S."/>
            <person name="Ivanova N."/>
            <person name="Ovchinikova G."/>
            <person name="Pati A."/>
            <person name="Chen A."/>
            <person name="Palaniappan K."/>
            <person name="Mavromatis K."/>
            <person name="Liolios K."/>
            <person name="Brettin T."/>
            <person name="Fiebig A."/>
            <person name="Rohde M."/>
            <person name="Abt B."/>
            <person name="Goker M."/>
            <person name="Detter J.C."/>
            <person name="Woyke T."/>
            <person name="Bristow J."/>
            <person name="Eisen J.A."/>
            <person name="Markowitz V."/>
            <person name="Hugenholtz P."/>
            <person name="Kyrpides N.C."/>
            <person name="Klenk H.P."/>
            <person name="Lapidus A."/>
        </authorList>
    </citation>
    <scope>NUCLEOTIDE SEQUENCE [LARGE SCALE GENOMIC DNA]</scope>
    <source>
        <strain evidence="4">DSM 44963</strain>
    </source>
</reference>
<dbReference type="AlphaFoldDB" id="D6TNA0"/>
<feature type="transmembrane region" description="Helical" evidence="2">
    <location>
        <begin position="184"/>
        <end position="206"/>
    </location>
</feature>
<sequence>MPGGSAWGTGSPAAGGAANGTWDDVPQLSFSGPQVVPQPQWWSQPEQGQGASQVNWQQGQSQNDWQSGQNSMPMPGSGPLGSGQWGSGQYGGAGGSGTQLSWNQDGEANNQFQGAQPEQSLLPVPYQAPNTVQLQVQHGQGTSSMLMPVQNIEQLLPDLPEQEGSVYVPPMYTKPRAIIPRYRIISGFLSVIVVVLLLCTGAGYYAKASGKLRTVTNILGWSTPAPVKPTVTTNIPDPGARETGPGAGIITSATTTSRIDPNSHIALDEHKVFAPGTIFYVTYNISTKKDAGKIAVKVFTNGIQDKAQETAIEANQNKHGYISLTYPVSLSGKIELYWNDQLAYRLYFAVKQ</sequence>
<evidence type="ECO:0000256" key="2">
    <source>
        <dbReference type="SAM" id="Phobius"/>
    </source>
</evidence>
<accession>D6TNA0</accession>
<organism evidence="3 4">
    <name type="scientific">Ktedonobacter racemifer DSM 44963</name>
    <dbReference type="NCBI Taxonomy" id="485913"/>
    <lineage>
        <taxon>Bacteria</taxon>
        <taxon>Bacillati</taxon>
        <taxon>Chloroflexota</taxon>
        <taxon>Ktedonobacteria</taxon>
        <taxon>Ktedonobacterales</taxon>
        <taxon>Ktedonobacteraceae</taxon>
        <taxon>Ktedonobacter</taxon>
    </lineage>
</organism>
<keyword evidence="2" id="KW-0812">Transmembrane</keyword>
<feature type="compositionally biased region" description="Polar residues" evidence="1">
    <location>
        <begin position="50"/>
        <end position="70"/>
    </location>
</feature>
<feature type="region of interest" description="Disordered" evidence="1">
    <location>
        <begin position="1"/>
        <end position="112"/>
    </location>
</feature>
<comment type="caution">
    <text evidence="3">The sequence shown here is derived from an EMBL/GenBank/DDBJ whole genome shotgun (WGS) entry which is preliminary data.</text>
</comment>
<evidence type="ECO:0000313" key="3">
    <source>
        <dbReference type="EMBL" id="EFH87250.1"/>
    </source>
</evidence>
<evidence type="ECO:0000313" key="4">
    <source>
        <dbReference type="Proteomes" id="UP000004508"/>
    </source>
</evidence>
<name>D6TNA0_KTERA</name>
<feature type="compositionally biased region" description="Polar residues" evidence="1">
    <location>
        <begin position="100"/>
        <end position="112"/>
    </location>
</feature>
<evidence type="ECO:0000256" key="1">
    <source>
        <dbReference type="SAM" id="MobiDB-lite"/>
    </source>
</evidence>
<feature type="compositionally biased region" description="Low complexity" evidence="1">
    <location>
        <begin position="31"/>
        <end position="49"/>
    </location>
</feature>
<protein>
    <submittedName>
        <fullName evidence="3">Uncharacterized protein</fullName>
    </submittedName>
</protein>
<dbReference type="Proteomes" id="UP000004508">
    <property type="component" value="Unassembled WGS sequence"/>
</dbReference>
<dbReference type="InParanoid" id="D6TNA0"/>
<gene>
    <name evidence="3" type="ORF">Krac_8580</name>
</gene>